<proteinExistence type="predicted"/>
<reference evidence="1" key="1">
    <citation type="submission" date="2024-03" db="EMBL/GenBank/DDBJ databases">
        <authorList>
            <consortium name="ELIXIR-Norway"/>
            <consortium name="Elixir Norway"/>
        </authorList>
    </citation>
    <scope>NUCLEOTIDE SEQUENCE</scope>
</reference>
<evidence type="ECO:0000313" key="2">
    <source>
        <dbReference type="Proteomes" id="UP001497522"/>
    </source>
</evidence>
<evidence type="ECO:0000313" key="1">
    <source>
        <dbReference type="EMBL" id="CAK9867257.1"/>
    </source>
</evidence>
<name>A0ABP1AXW1_9BRYO</name>
<feature type="non-terminal residue" evidence="1">
    <location>
        <position position="1"/>
    </location>
</feature>
<organism evidence="1 2">
    <name type="scientific">Sphagnum jensenii</name>
    <dbReference type="NCBI Taxonomy" id="128206"/>
    <lineage>
        <taxon>Eukaryota</taxon>
        <taxon>Viridiplantae</taxon>
        <taxon>Streptophyta</taxon>
        <taxon>Embryophyta</taxon>
        <taxon>Bryophyta</taxon>
        <taxon>Sphagnophytina</taxon>
        <taxon>Sphagnopsida</taxon>
        <taxon>Sphagnales</taxon>
        <taxon>Sphagnaceae</taxon>
        <taxon>Sphagnum</taxon>
    </lineage>
</organism>
<dbReference type="Proteomes" id="UP001497522">
    <property type="component" value="Chromosome 17"/>
</dbReference>
<gene>
    <name evidence="1" type="ORF">CSSPJE1EN2_LOCUS10252</name>
</gene>
<dbReference type="EMBL" id="OZ023718">
    <property type="protein sequence ID" value="CAK9867257.1"/>
    <property type="molecule type" value="Genomic_DNA"/>
</dbReference>
<protein>
    <submittedName>
        <fullName evidence="1">Uncharacterized protein</fullName>
    </submittedName>
</protein>
<feature type="non-terminal residue" evidence="1">
    <location>
        <position position="67"/>
    </location>
</feature>
<keyword evidence="2" id="KW-1185">Reference proteome</keyword>
<accession>A0ABP1AXW1</accession>
<sequence length="67" mass="7128">MIGCYQSPFSLIQPSTNLSAILSNVALSLSYMFSGHIPVQQMNAGAYHLTKGLGGGIHCLCSLIRIC</sequence>